<accession>A0ABS5YRK7</accession>
<dbReference type="SUPFAM" id="SSF54427">
    <property type="entry name" value="NTF2-like"/>
    <property type="match status" value="1"/>
</dbReference>
<reference evidence="2 3" key="1">
    <citation type="submission" date="2021-06" db="EMBL/GenBank/DDBJ databases">
        <title>Actinoplanes lichenicola sp. nov., and Actinoplanes ovalisporus sp. nov., isolated from lichen in Thailand.</title>
        <authorList>
            <person name="Saeng-In P."/>
            <person name="Kanchanasin P."/>
            <person name="Yuki M."/>
            <person name="Kudo T."/>
            <person name="Ohkuma M."/>
            <person name="Phongsopitanun W."/>
            <person name="Tanasupawat S."/>
        </authorList>
    </citation>
    <scope>NUCLEOTIDE SEQUENCE [LARGE SCALE GENOMIC DNA]</scope>
    <source>
        <strain evidence="2 3">NBRC 110975</strain>
    </source>
</reference>
<gene>
    <name evidence="2" type="ORF">KOI35_21385</name>
</gene>
<dbReference type="InterPro" id="IPR037401">
    <property type="entry name" value="SnoaL-like"/>
</dbReference>
<dbReference type="EMBL" id="JAHKKG010000006">
    <property type="protein sequence ID" value="MBU2666071.1"/>
    <property type="molecule type" value="Genomic_DNA"/>
</dbReference>
<feature type="domain" description="SnoaL-like" evidence="1">
    <location>
        <begin position="8"/>
        <end position="90"/>
    </location>
</feature>
<protein>
    <submittedName>
        <fullName evidence="2">Nuclear transport factor 2 family protein</fullName>
    </submittedName>
</protein>
<dbReference type="RefSeq" id="WP_215789266.1">
    <property type="nucleotide sequence ID" value="NZ_JAHKKG010000006.1"/>
</dbReference>
<proteinExistence type="predicted"/>
<dbReference type="InterPro" id="IPR032710">
    <property type="entry name" value="NTF2-like_dom_sf"/>
</dbReference>
<evidence type="ECO:0000313" key="3">
    <source>
        <dbReference type="Proteomes" id="UP001519654"/>
    </source>
</evidence>
<evidence type="ECO:0000259" key="1">
    <source>
        <dbReference type="Pfam" id="PF12680"/>
    </source>
</evidence>
<organism evidence="2 3">
    <name type="scientific">Paractinoplanes bogorensis</name>
    <dbReference type="NCBI Taxonomy" id="1610840"/>
    <lineage>
        <taxon>Bacteria</taxon>
        <taxon>Bacillati</taxon>
        <taxon>Actinomycetota</taxon>
        <taxon>Actinomycetes</taxon>
        <taxon>Micromonosporales</taxon>
        <taxon>Micromonosporaceae</taxon>
        <taxon>Paractinoplanes</taxon>
    </lineage>
</organism>
<sequence>MNDYPQAVTSFFEALNAQDTNRALTVFTADAVVTDDGQTLQGHDEIGPWIDKDIVGVQVTLTPTSITREAGQTVVEARGDGSFPGSPLTFVFRFQPSDADFRLIAGLNISLAA</sequence>
<comment type="caution">
    <text evidence="2">The sequence shown here is derived from an EMBL/GenBank/DDBJ whole genome shotgun (WGS) entry which is preliminary data.</text>
</comment>
<dbReference type="Gene3D" id="3.10.450.50">
    <property type="match status" value="1"/>
</dbReference>
<dbReference type="Proteomes" id="UP001519654">
    <property type="component" value="Unassembled WGS sequence"/>
</dbReference>
<name>A0ABS5YRK7_9ACTN</name>
<keyword evidence="3" id="KW-1185">Reference proteome</keyword>
<evidence type="ECO:0000313" key="2">
    <source>
        <dbReference type="EMBL" id="MBU2666071.1"/>
    </source>
</evidence>
<dbReference type="Pfam" id="PF12680">
    <property type="entry name" value="SnoaL_2"/>
    <property type="match status" value="1"/>
</dbReference>